<dbReference type="EMBL" id="KK785180">
    <property type="protein sequence ID" value="KDO47318.1"/>
    <property type="molecule type" value="Genomic_DNA"/>
</dbReference>
<protein>
    <submittedName>
        <fullName evidence="1">Uncharacterized protein</fullName>
    </submittedName>
</protein>
<dbReference type="SUPFAM" id="SSF48371">
    <property type="entry name" value="ARM repeat"/>
    <property type="match status" value="1"/>
</dbReference>
<name>A0A067DWW6_CITSI</name>
<dbReference type="Proteomes" id="UP000027120">
    <property type="component" value="Unassembled WGS sequence"/>
</dbReference>
<organism evidence="1 2">
    <name type="scientific">Citrus sinensis</name>
    <name type="common">Sweet orange</name>
    <name type="synonym">Citrus aurantium var. sinensis</name>
    <dbReference type="NCBI Taxonomy" id="2711"/>
    <lineage>
        <taxon>Eukaryota</taxon>
        <taxon>Viridiplantae</taxon>
        <taxon>Streptophyta</taxon>
        <taxon>Embryophyta</taxon>
        <taxon>Tracheophyta</taxon>
        <taxon>Spermatophyta</taxon>
        <taxon>Magnoliopsida</taxon>
        <taxon>eudicotyledons</taxon>
        <taxon>Gunneridae</taxon>
        <taxon>Pentapetalae</taxon>
        <taxon>rosids</taxon>
        <taxon>malvids</taxon>
        <taxon>Sapindales</taxon>
        <taxon>Rutaceae</taxon>
        <taxon>Aurantioideae</taxon>
        <taxon>Citrus</taxon>
    </lineage>
</organism>
<accession>A0A067DWW6</accession>
<dbReference type="InterPro" id="IPR049152">
    <property type="entry name" value="EFR3-like_ARM"/>
</dbReference>
<dbReference type="InterPro" id="IPR016024">
    <property type="entry name" value="ARM-type_fold"/>
</dbReference>
<reference evidence="1 2" key="1">
    <citation type="submission" date="2014-04" db="EMBL/GenBank/DDBJ databases">
        <authorList>
            <consortium name="International Citrus Genome Consortium"/>
            <person name="Gmitter F."/>
            <person name="Chen C."/>
            <person name="Farmerie W."/>
            <person name="Harkins T."/>
            <person name="Desany B."/>
            <person name="Mohiuddin M."/>
            <person name="Kodira C."/>
            <person name="Borodovsky M."/>
            <person name="Lomsadze A."/>
            <person name="Burns P."/>
            <person name="Jenkins J."/>
            <person name="Prochnik S."/>
            <person name="Shu S."/>
            <person name="Chapman J."/>
            <person name="Pitluck S."/>
            <person name="Schmutz J."/>
            <person name="Rokhsar D."/>
        </authorList>
    </citation>
    <scope>NUCLEOTIDE SEQUENCE</scope>
</reference>
<dbReference type="Pfam" id="PF21052">
    <property type="entry name" value="EFR3_ARM"/>
    <property type="match status" value="1"/>
</dbReference>
<dbReference type="PANTHER" id="PTHR46087:SF1">
    <property type="entry name" value="ARM REPEAT SUPERFAMILY PROTEIN"/>
    <property type="match status" value="1"/>
</dbReference>
<dbReference type="PANTHER" id="PTHR46087">
    <property type="entry name" value="PUTATIVE, EXPRESSED-RELATED"/>
    <property type="match status" value="1"/>
</dbReference>
<keyword evidence="2" id="KW-1185">Reference proteome</keyword>
<gene>
    <name evidence="1" type="ORF">CISIN_1g001882mg</name>
</gene>
<dbReference type="InterPro" id="IPR055296">
    <property type="entry name" value="SRL2-like"/>
</dbReference>
<proteinExistence type="predicted"/>
<evidence type="ECO:0000313" key="2">
    <source>
        <dbReference type="Proteomes" id="UP000027120"/>
    </source>
</evidence>
<dbReference type="AlphaFoldDB" id="A0A067DWW6"/>
<sequence>MGVMSRRVLPVCGNLCFFCPSMRARSRQPVKRYKKMLADIFPRNQDAEPNDRKIGKLCEYASKNPLRIPKITTLLEQRCYKDLRNENFGSVKVVVCIYKKFLSSCKEQMPLFASSLLGIIRTLLEQTRQEEMQILGCGTLVNFIDSQTDGTYMFNLEGLIPKLCQLAQEMGNDERALRLRSAGLQVLAYMVKFMGEQSHMSMDFDKIISVTLENFVDLQMKPANGKEGRQHSQSEDQWVQGLQNEEDNDSSFPDMSKKVSSLKDSMINPGPDPTMDTSKSPSYWSRVCLDNMARLAKETTTVRRVLEPLFQIFDAENHWSTETGVACSVLLYLQSLLEESGENSHLLLCNLVKHLDHKSVAKQPLAQTNIVDIATKLAQNAKLLASVAIIGTINDLIKHLRKCLQNSVELSSSGDGMAKTNADLQYSLENCISWLSKKVGDVGPILDVMAGVLENMSNNTVVARTTISAVHRTAQIISTIPNISYRNKAFPEALFHQLLLAMAHPDHETRVGAHTVLSVVLMPSLLSPRSEQNKETSDAVSGALPVGASQKVRSASFSFQDEGKEKEEFLNGGLSAEERKTSDVDVKQCTYQSYSFKRAVTDGKMATSTENSPANFEAMAHTYNIALLFTRSKRSSHVALIRCFQLAFSLRRISLDHEGGLRPSRRRSLFTLASYMLIFSARAGNLPELIPLVKASVTEKTVDPYLELVEDIRLQAVCADSCKVKTAYGSQEDEDAAMKSLAAIELDDRHLKETVISHFMTKFEKLSEDELSDMKKQLLLGFSPDDAYPLGGPLFMETPRPCSPLARMEFQAFDEVMPLAALTDEEALPEPNGSQSDRKTSLSVNTLDILSVNELLDSVLETARQVASYPVVSTTVPYDQMKSQCEALVTGKQQKMSVLQSFKTQQEVKALVVSSGYNQNDPPLPIMEVVVSEGNLRLPSIERVRTKDQLAICSQEYGQYSFRLPPSSPYDKFLKAAGC</sequence>
<evidence type="ECO:0000313" key="1">
    <source>
        <dbReference type="EMBL" id="KDO47318.1"/>
    </source>
</evidence>